<proteinExistence type="predicted"/>
<sequence length="94" mass="10898">MGIRRMMMKGMIRGRAEKRKSKLMMLMKGRIGRKEGGELNAVRVMMMVRIKIGMIGEQEGKELNKEIGIVVMMKRMIRGARGEMKRKMVVKGWI</sequence>
<accession>A0A0V0GHI0</accession>
<reference evidence="1" key="1">
    <citation type="submission" date="2015-12" db="EMBL/GenBank/DDBJ databases">
        <title>Gene expression during late stages of embryo sac development: a critical building block for successful pollen-pistil interactions.</title>
        <authorList>
            <person name="Liu Y."/>
            <person name="Joly V."/>
            <person name="Sabar M."/>
            <person name="Matton D.P."/>
        </authorList>
    </citation>
    <scope>NUCLEOTIDE SEQUENCE</scope>
</reference>
<dbReference type="EMBL" id="GEDG01038321">
    <property type="protein sequence ID" value="JAP07649.1"/>
    <property type="molecule type" value="Transcribed_RNA"/>
</dbReference>
<dbReference type="AlphaFoldDB" id="A0A0V0GHI0"/>
<organism evidence="1">
    <name type="scientific">Solanum chacoense</name>
    <name type="common">Chaco potato</name>
    <dbReference type="NCBI Taxonomy" id="4108"/>
    <lineage>
        <taxon>Eukaryota</taxon>
        <taxon>Viridiplantae</taxon>
        <taxon>Streptophyta</taxon>
        <taxon>Embryophyta</taxon>
        <taxon>Tracheophyta</taxon>
        <taxon>Spermatophyta</taxon>
        <taxon>Magnoliopsida</taxon>
        <taxon>eudicotyledons</taxon>
        <taxon>Gunneridae</taxon>
        <taxon>Pentapetalae</taxon>
        <taxon>asterids</taxon>
        <taxon>lamiids</taxon>
        <taxon>Solanales</taxon>
        <taxon>Solanaceae</taxon>
        <taxon>Solanoideae</taxon>
        <taxon>Solaneae</taxon>
        <taxon>Solanum</taxon>
    </lineage>
</organism>
<protein>
    <submittedName>
        <fullName evidence="1">Putative ovule protein</fullName>
    </submittedName>
</protein>
<evidence type="ECO:0000313" key="1">
    <source>
        <dbReference type="EMBL" id="JAP07649.1"/>
    </source>
</evidence>
<name>A0A0V0GHI0_SOLCH</name>